<proteinExistence type="predicted"/>
<gene>
    <name evidence="1" type="ORF">DSM104329_01900</name>
</gene>
<dbReference type="RefSeq" id="WP_259315191.1">
    <property type="nucleotide sequence ID" value="NZ_CP087164.1"/>
</dbReference>
<dbReference type="AlphaFoldDB" id="A0A9E6XW11"/>
<dbReference type="KEGG" id="sbae:DSM104329_01900"/>
<protein>
    <submittedName>
        <fullName evidence="1">Uncharacterized protein</fullName>
    </submittedName>
</protein>
<accession>A0A9E6XW11</accession>
<dbReference type="Proteomes" id="UP001162834">
    <property type="component" value="Chromosome"/>
</dbReference>
<organism evidence="1 2">
    <name type="scientific">Capillimicrobium parvum</name>
    <dbReference type="NCBI Taxonomy" id="2884022"/>
    <lineage>
        <taxon>Bacteria</taxon>
        <taxon>Bacillati</taxon>
        <taxon>Actinomycetota</taxon>
        <taxon>Thermoleophilia</taxon>
        <taxon>Solirubrobacterales</taxon>
        <taxon>Capillimicrobiaceae</taxon>
        <taxon>Capillimicrobium</taxon>
    </lineage>
</organism>
<reference evidence="1" key="1">
    <citation type="journal article" date="2022" name="Int. J. Syst. Evol. Microbiol.">
        <title>Pseudomonas aegrilactucae sp. nov. and Pseudomonas morbosilactucae sp. nov., pathogens causing bacterial rot of lettuce in Japan.</title>
        <authorList>
            <person name="Sawada H."/>
            <person name="Fujikawa T."/>
            <person name="Satou M."/>
        </authorList>
    </citation>
    <scope>NUCLEOTIDE SEQUENCE</scope>
    <source>
        <strain evidence="1">0166_1</strain>
    </source>
</reference>
<evidence type="ECO:0000313" key="2">
    <source>
        <dbReference type="Proteomes" id="UP001162834"/>
    </source>
</evidence>
<evidence type="ECO:0000313" key="1">
    <source>
        <dbReference type="EMBL" id="UGS35507.1"/>
    </source>
</evidence>
<keyword evidence="2" id="KW-1185">Reference proteome</keyword>
<sequence length="89" mass="10283">MSWAERYEPVQVWPDIIATPPYSFVSSIASLGDEEQRSAMTYPDLNSEPTTLQVEMWSNTYKVFVLIWVAQRERPKRRPGIIVPRARAA</sequence>
<dbReference type="EMBL" id="CP087164">
    <property type="protein sequence ID" value="UGS35507.1"/>
    <property type="molecule type" value="Genomic_DNA"/>
</dbReference>
<name>A0A9E6XW11_9ACTN</name>